<reference evidence="13 14" key="1">
    <citation type="journal article" date="2018" name="Nat. Biotechnol.">
        <title>A standardized bacterial taxonomy based on genome phylogeny substantially revises the tree of life.</title>
        <authorList>
            <person name="Parks D.H."/>
            <person name="Chuvochina M."/>
            <person name="Waite D.W."/>
            <person name="Rinke C."/>
            <person name="Skarshewski A."/>
            <person name="Chaumeil P.A."/>
            <person name="Hugenholtz P."/>
        </authorList>
    </citation>
    <scope>NUCLEOTIDE SEQUENCE [LARGE SCALE GENOMIC DNA]</scope>
    <source>
        <strain evidence="13">UBA10948</strain>
    </source>
</reference>
<dbReference type="InterPro" id="IPR029151">
    <property type="entry name" value="Sensor-like_sf"/>
</dbReference>
<accession>A0A354YYY8</accession>
<dbReference type="SUPFAM" id="SSF58104">
    <property type="entry name" value="Methyl-accepting chemotaxis protein (MCP) signaling domain"/>
    <property type="match status" value="1"/>
</dbReference>
<dbReference type="InterPro" id="IPR033463">
    <property type="entry name" value="sCache_3"/>
</dbReference>
<dbReference type="Pfam" id="PF00015">
    <property type="entry name" value="MCPsignal"/>
    <property type="match status" value="1"/>
</dbReference>
<dbReference type="InterPro" id="IPR004089">
    <property type="entry name" value="MCPsignal_dom"/>
</dbReference>
<dbReference type="STRING" id="378794.GCA_001570625_01257"/>
<proteinExistence type="inferred from homology"/>
<evidence type="ECO:0000259" key="11">
    <source>
        <dbReference type="PROSITE" id="PS50111"/>
    </source>
</evidence>
<keyword evidence="2" id="KW-1003">Cell membrane</keyword>
<dbReference type="PANTHER" id="PTHR32089">
    <property type="entry name" value="METHYL-ACCEPTING CHEMOTAXIS PROTEIN MCPB"/>
    <property type="match status" value="1"/>
</dbReference>
<dbReference type="SMART" id="SM00283">
    <property type="entry name" value="MA"/>
    <property type="match status" value="1"/>
</dbReference>
<comment type="similarity">
    <text evidence="7">Belongs to the methyl-accepting chemotaxis (MCP) protein family.</text>
</comment>
<dbReference type="InterPro" id="IPR004090">
    <property type="entry name" value="Chemotax_Me-accpt_rcpt"/>
</dbReference>
<dbReference type="Gene3D" id="6.10.340.10">
    <property type="match status" value="1"/>
</dbReference>
<keyword evidence="4 10" id="KW-1133">Transmembrane helix</keyword>
<dbReference type="CDD" id="cd06225">
    <property type="entry name" value="HAMP"/>
    <property type="match status" value="1"/>
</dbReference>
<feature type="domain" description="HAMP" evidence="12">
    <location>
        <begin position="215"/>
        <end position="267"/>
    </location>
</feature>
<keyword evidence="6 8" id="KW-0807">Transducer</keyword>
<feature type="transmembrane region" description="Helical" evidence="10">
    <location>
        <begin position="20"/>
        <end position="41"/>
    </location>
</feature>
<evidence type="ECO:0000313" key="13">
    <source>
        <dbReference type="EMBL" id="HBK54560.1"/>
    </source>
</evidence>
<evidence type="ECO:0000256" key="7">
    <source>
        <dbReference type="ARBA" id="ARBA00029447"/>
    </source>
</evidence>
<evidence type="ECO:0000256" key="9">
    <source>
        <dbReference type="SAM" id="Coils"/>
    </source>
</evidence>
<evidence type="ECO:0000256" key="5">
    <source>
        <dbReference type="ARBA" id="ARBA00023136"/>
    </source>
</evidence>
<dbReference type="Gene3D" id="1.10.287.950">
    <property type="entry name" value="Methyl-accepting chemotaxis protein"/>
    <property type="match status" value="1"/>
</dbReference>
<dbReference type="CDD" id="cd11386">
    <property type="entry name" value="MCP_signal"/>
    <property type="match status" value="1"/>
</dbReference>
<keyword evidence="3 10" id="KW-0812">Transmembrane</keyword>
<evidence type="ECO:0000256" key="8">
    <source>
        <dbReference type="PROSITE-ProRule" id="PRU00284"/>
    </source>
</evidence>
<feature type="domain" description="Methyl-accepting transducer" evidence="11">
    <location>
        <begin position="286"/>
        <end position="522"/>
    </location>
</feature>
<dbReference type="GO" id="GO:0005886">
    <property type="term" value="C:plasma membrane"/>
    <property type="evidence" value="ECO:0007669"/>
    <property type="project" value="UniProtKB-SubCell"/>
</dbReference>
<protein>
    <submittedName>
        <fullName evidence="13">Methyl-accepting chemotaxis protein</fullName>
    </submittedName>
</protein>
<dbReference type="EMBL" id="DNZF01000250">
    <property type="protein sequence ID" value="HBK54560.1"/>
    <property type="molecule type" value="Genomic_DNA"/>
</dbReference>
<dbReference type="Pfam" id="PF17202">
    <property type="entry name" value="sCache_3_3"/>
    <property type="match status" value="1"/>
</dbReference>
<keyword evidence="9" id="KW-0175">Coiled coil</keyword>
<dbReference type="PROSITE" id="PS50885">
    <property type="entry name" value="HAMP"/>
    <property type="match status" value="1"/>
</dbReference>
<evidence type="ECO:0000313" key="14">
    <source>
        <dbReference type="Proteomes" id="UP000263273"/>
    </source>
</evidence>
<gene>
    <name evidence="13" type="ORF">DDZ44_11550</name>
</gene>
<dbReference type="GO" id="GO:0006935">
    <property type="term" value="P:chemotaxis"/>
    <property type="evidence" value="ECO:0007669"/>
    <property type="project" value="InterPro"/>
</dbReference>
<feature type="transmembrane region" description="Helical" evidence="10">
    <location>
        <begin position="195"/>
        <end position="215"/>
    </location>
</feature>
<dbReference type="Proteomes" id="UP000263273">
    <property type="component" value="Unassembled WGS sequence"/>
</dbReference>
<keyword evidence="5 10" id="KW-0472">Membrane</keyword>
<evidence type="ECO:0000256" key="10">
    <source>
        <dbReference type="SAM" id="Phobius"/>
    </source>
</evidence>
<evidence type="ECO:0000256" key="1">
    <source>
        <dbReference type="ARBA" id="ARBA00004651"/>
    </source>
</evidence>
<comment type="caution">
    <text evidence="13">The sequence shown here is derived from an EMBL/GenBank/DDBJ whole genome shotgun (WGS) entry which is preliminary data.</text>
</comment>
<dbReference type="GO" id="GO:0004888">
    <property type="term" value="F:transmembrane signaling receptor activity"/>
    <property type="evidence" value="ECO:0007669"/>
    <property type="project" value="InterPro"/>
</dbReference>
<sequence length="572" mass="61911">MSLMARVERLLRLLDVRLRLTLAFTLIVAAVTGLMGVYATYVMSDKIVFTAQEKLKSDLALGRQIIELNFPGEWEVIDGKLYKGDVLMEENYDVVDKIGKLTGDTVTIFKGDTRVSTNVMKDNQRQVGTQVSEQVAEAVLKRGETYIGRANVVGTWNETAYEPIKNSAGQTIGIWYAGVPATPYDQAVGHFRNSMIAYSLIGILIGFIAALLIAASVHRPLDRIKNAVNDVSQGDLTQKVPVFAKDEPAQLALMVNLRVEKISELIGKTRQLAENVGEASGILLKTCEMSTSQMQDMTIKANDMNNSATSQADLTGRSKVVIGEMSEVIQQVARNSQEVSSSTMVANTKAQEGEKQVEKAIEQMGVISHTVNSTAQIVQGLGEKSQEINQIVDLITNIANQTNLLALNAAIEAARAGEQGKGFAVVAEEVRKLAEESGEAAKRIAGLIKEVQNEAVRAVKAMEEGTKEVAYGTEAVASAGEAFELIIKGVTEISEEIQEMSAASEEMAASAETALESIEKTSAAAEDNLGYTRMIGQLAEEQMASVEEVNASIESLNKIVIEMEEAISYFKV</sequence>
<feature type="coiled-coil region" evidence="9">
    <location>
        <begin position="508"/>
        <end position="566"/>
    </location>
</feature>
<dbReference type="AlphaFoldDB" id="A0A354YYY8"/>
<organism evidence="13 14">
    <name type="scientific">Syntrophomonas wolfei</name>
    <dbReference type="NCBI Taxonomy" id="863"/>
    <lineage>
        <taxon>Bacteria</taxon>
        <taxon>Bacillati</taxon>
        <taxon>Bacillota</taxon>
        <taxon>Clostridia</taxon>
        <taxon>Eubacteriales</taxon>
        <taxon>Syntrophomonadaceae</taxon>
        <taxon>Syntrophomonas</taxon>
    </lineage>
</organism>
<dbReference type="PROSITE" id="PS50111">
    <property type="entry name" value="CHEMOTAXIS_TRANSDUC_2"/>
    <property type="match status" value="1"/>
</dbReference>
<evidence type="ECO:0000256" key="2">
    <source>
        <dbReference type="ARBA" id="ARBA00022475"/>
    </source>
</evidence>
<dbReference type="SMART" id="SM00304">
    <property type="entry name" value="HAMP"/>
    <property type="match status" value="2"/>
</dbReference>
<dbReference type="Pfam" id="PF00672">
    <property type="entry name" value="HAMP"/>
    <property type="match status" value="1"/>
</dbReference>
<evidence type="ECO:0000259" key="12">
    <source>
        <dbReference type="PROSITE" id="PS50885"/>
    </source>
</evidence>
<name>A0A354YYY8_9FIRM</name>
<dbReference type="GO" id="GO:0007165">
    <property type="term" value="P:signal transduction"/>
    <property type="evidence" value="ECO:0007669"/>
    <property type="project" value="UniProtKB-KW"/>
</dbReference>
<evidence type="ECO:0000256" key="4">
    <source>
        <dbReference type="ARBA" id="ARBA00022989"/>
    </source>
</evidence>
<evidence type="ECO:0000256" key="6">
    <source>
        <dbReference type="ARBA" id="ARBA00023224"/>
    </source>
</evidence>
<dbReference type="InterPro" id="IPR003660">
    <property type="entry name" value="HAMP_dom"/>
</dbReference>
<evidence type="ECO:0000256" key="3">
    <source>
        <dbReference type="ARBA" id="ARBA00022692"/>
    </source>
</evidence>
<dbReference type="SUPFAM" id="SSF103190">
    <property type="entry name" value="Sensory domain-like"/>
    <property type="match status" value="1"/>
</dbReference>
<comment type="subcellular location">
    <subcellularLocation>
        <location evidence="1">Cell membrane</location>
        <topology evidence="1">Multi-pass membrane protein</topology>
    </subcellularLocation>
</comment>
<dbReference type="PANTHER" id="PTHR32089:SF112">
    <property type="entry name" value="LYSOZYME-LIKE PROTEIN-RELATED"/>
    <property type="match status" value="1"/>
</dbReference>
<dbReference type="PRINTS" id="PR00260">
    <property type="entry name" value="CHEMTRNSDUCR"/>
</dbReference>